<evidence type="ECO:0000256" key="1">
    <source>
        <dbReference type="ARBA" id="ARBA00004251"/>
    </source>
</evidence>
<evidence type="ECO:0000256" key="5">
    <source>
        <dbReference type="ARBA" id="ARBA00022692"/>
    </source>
</evidence>
<proteinExistence type="inferred from homology"/>
<gene>
    <name evidence="13" type="ORF">NC653_036854</name>
</gene>
<evidence type="ECO:0000313" key="14">
    <source>
        <dbReference type="Proteomes" id="UP001164929"/>
    </source>
</evidence>
<keyword evidence="10" id="KW-0675">Receptor</keyword>
<evidence type="ECO:0000313" key="13">
    <source>
        <dbReference type="EMBL" id="KAJ6969010.1"/>
    </source>
</evidence>
<evidence type="ECO:0000256" key="12">
    <source>
        <dbReference type="SAM" id="Phobius"/>
    </source>
</evidence>
<dbReference type="GO" id="GO:0009791">
    <property type="term" value="P:post-embryonic development"/>
    <property type="evidence" value="ECO:0007669"/>
    <property type="project" value="UniProtKB-ARBA"/>
</dbReference>
<name>A0AAD6LL50_9ROSI</name>
<comment type="similarity">
    <text evidence="2">Belongs to the RLP family.</text>
</comment>
<dbReference type="Proteomes" id="UP001164929">
    <property type="component" value="Chromosome 16"/>
</dbReference>
<dbReference type="AlphaFoldDB" id="A0AAD6LL50"/>
<dbReference type="FunFam" id="3.80.10.10:FF:000213">
    <property type="entry name" value="Tyrosine-sulfated glycopeptide receptor 1"/>
    <property type="match status" value="1"/>
</dbReference>
<evidence type="ECO:0000256" key="6">
    <source>
        <dbReference type="ARBA" id="ARBA00022729"/>
    </source>
</evidence>
<dbReference type="InterPro" id="IPR032675">
    <property type="entry name" value="LRR_dom_sf"/>
</dbReference>
<evidence type="ECO:0000256" key="3">
    <source>
        <dbReference type="ARBA" id="ARBA00022475"/>
    </source>
</evidence>
<evidence type="ECO:0000256" key="10">
    <source>
        <dbReference type="ARBA" id="ARBA00023170"/>
    </source>
</evidence>
<evidence type="ECO:0000256" key="4">
    <source>
        <dbReference type="ARBA" id="ARBA00022614"/>
    </source>
</evidence>
<keyword evidence="5 12" id="KW-0812">Transmembrane</keyword>
<dbReference type="Pfam" id="PF13855">
    <property type="entry name" value="LRR_8"/>
    <property type="match status" value="3"/>
</dbReference>
<evidence type="ECO:0000256" key="2">
    <source>
        <dbReference type="ARBA" id="ARBA00009592"/>
    </source>
</evidence>
<dbReference type="SMART" id="SM00369">
    <property type="entry name" value="LRR_TYP"/>
    <property type="match status" value="6"/>
</dbReference>
<dbReference type="Pfam" id="PF00560">
    <property type="entry name" value="LRR_1"/>
    <property type="match status" value="4"/>
</dbReference>
<sequence length="653" mass="72009">MSGFTGQIPAEILELSDLVSLALGLNPLKLQNPGLQHLVEALTNLEVLHLSGVNISAKIPQIMTNLSSLSSLSLRDCGLQGEFPMGIFQLPNLRIFSIRYNPYLTGYLPEFQSGSKLETLMLTGTKFSGHLPESLGNLKSLKEFHVAKCYFSGVVPSSLGNLTQLFGLFLSDNKLHGAIPESIYRLQNLEILDLSNNFFSGSFHNATFPLPKLQLLSLEGCNLGELPSFLRDQNQLEILEIGDNKLEGHIPKWFMNMSTITLVALFSNNKFNGEIPEVICNLTSLSVLDLSNNNLSGKLPPCLGNKSNTASVLNLRNNSFSGDIPETFTSGCSLRVVDLSQNKLEGKIPKSLANCTKLEILNLEQTNINDVFPSWLGVLPDLKVLILRSNGLHGVIGKPETNVEFPRLQIVDLSNNSFKGKLPLEYFRNWTAMKNVHNEPLIYMQADTMTNPYPYSMTMTNKGVMILYEKIQDSLTAIDLSSNGFEGGIPEVLGDLKALHLLNLSNNFLSGRIPLSLSNLKELEALDLSQNKLSGEIPVQLAQLTFLEIFNVSHNFLSGSIPRGNQFGAFDNTSFDANSGLCGEPLSKKCRNGEDPLPAPKEDEGSGYPLEFGWKVVVIGYATGLLIGVILGCVMNTRKYEWVVKNYFARWEK</sequence>
<keyword evidence="7" id="KW-0677">Repeat</keyword>
<evidence type="ECO:0000256" key="11">
    <source>
        <dbReference type="ARBA" id="ARBA00023180"/>
    </source>
</evidence>
<comment type="subcellular location">
    <subcellularLocation>
        <location evidence="1">Cell membrane</location>
        <topology evidence="1">Single-pass type I membrane protein</topology>
    </subcellularLocation>
</comment>
<keyword evidence="11" id="KW-0325">Glycoprotein</keyword>
<dbReference type="SUPFAM" id="SSF52058">
    <property type="entry name" value="L domain-like"/>
    <property type="match status" value="3"/>
</dbReference>
<dbReference type="InterPro" id="IPR003591">
    <property type="entry name" value="Leu-rich_rpt_typical-subtyp"/>
</dbReference>
<organism evidence="13 14">
    <name type="scientific">Populus alba x Populus x berolinensis</name>
    <dbReference type="NCBI Taxonomy" id="444605"/>
    <lineage>
        <taxon>Eukaryota</taxon>
        <taxon>Viridiplantae</taxon>
        <taxon>Streptophyta</taxon>
        <taxon>Embryophyta</taxon>
        <taxon>Tracheophyta</taxon>
        <taxon>Spermatophyta</taxon>
        <taxon>Magnoliopsida</taxon>
        <taxon>eudicotyledons</taxon>
        <taxon>Gunneridae</taxon>
        <taxon>Pentapetalae</taxon>
        <taxon>rosids</taxon>
        <taxon>fabids</taxon>
        <taxon>Malpighiales</taxon>
        <taxon>Salicaceae</taxon>
        <taxon>Saliceae</taxon>
        <taxon>Populus</taxon>
    </lineage>
</organism>
<keyword evidence="4" id="KW-0433">Leucine-rich repeat</keyword>
<evidence type="ECO:0000256" key="7">
    <source>
        <dbReference type="ARBA" id="ARBA00022737"/>
    </source>
</evidence>
<dbReference type="Gene3D" id="3.80.10.10">
    <property type="entry name" value="Ribonuclease Inhibitor"/>
    <property type="match status" value="2"/>
</dbReference>
<keyword evidence="6" id="KW-0732">Signal</keyword>
<dbReference type="FunFam" id="3.80.10.10:FF:000233">
    <property type="entry name" value="Leucine-rich repeat receptor-like protein kinase TDR"/>
    <property type="match status" value="1"/>
</dbReference>
<evidence type="ECO:0000256" key="8">
    <source>
        <dbReference type="ARBA" id="ARBA00022989"/>
    </source>
</evidence>
<keyword evidence="9 12" id="KW-0472">Membrane</keyword>
<feature type="transmembrane region" description="Helical" evidence="12">
    <location>
        <begin position="612"/>
        <end position="635"/>
    </location>
</feature>
<protein>
    <submittedName>
        <fullName evidence="13">Cf-4/9 disease resistance-like family protein</fullName>
    </submittedName>
</protein>
<dbReference type="EMBL" id="JAQIZT010000016">
    <property type="protein sequence ID" value="KAJ6969010.1"/>
    <property type="molecule type" value="Genomic_DNA"/>
</dbReference>
<accession>A0AAD6LL50</accession>
<keyword evidence="8 12" id="KW-1133">Transmembrane helix</keyword>
<keyword evidence="3" id="KW-1003">Cell membrane</keyword>
<comment type="caution">
    <text evidence="13">The sequence shown here is derived from an EMBL/GenBank/DDBJ whole genome shotgun (WGS) entry which is preliminary data.</text>
</comment>
<dbReference type="PANTHER" id="PTHR48061">
    <property type="entry name" value="LEUCINE-RICH REPEAT RECEPTOR PROTEIN KINASE EMS1-LIKE-RELATED"/>
    <property type="match status" value="1"/>
</dbReference>
<dbReference type="InterPro" id="IPR046956">
    <property type="entry name" value="RLP23-like"/>
</dbReference>
<dbReference type="PRINTS" id="PR00019">
    <property type="entry name" value="LEURICHRPT"/>
</dbReference>
<reference evidence="13 14" key="1">
    <citation type="journal article" date="2023" name="Mol. Ecol. Resour.">
        <title>Chromosome-level genome assembly of a triploid poplar Populus alba 'Berolinensis'.</title>
        <authorList>
            <person name="Chen S."/>
            <person name="Yu Y."/>
            <person name="Wang X."/>
            <person name="Wang S."/>
            <person name="Zhang T."/>
            <person name="Zhou Y."/>
            <person name="He R."/>
            <person name="Meng N."/>
            <person name="Wang Y."/>
            <person name="Liu W."/>
            <person name="Liu Z."/>
            <person name="Liu J."/>
            <person name="Guo Q."/>
            <person name="Huang H."/>
            <person name="Sederoff R.R."/>
            <person name="Wang G."/>
            <person name="Qu G."/>
            <person name="Chen S."/>
        </authorList>
    </citation>
    <scope>NUCLEOTIDE SEQUENCE [LARGE SCALE GENOMIC DNA]</scope>
    <source>
        <strain evidence="13">SC-2020</strain>
    </source>
</reference>
<keyword evidence="14" id="KW-1185">Reference proteome</keyword>
<evidence type="ECO:0000256" key="9">
    <source>
        <dbReference type="ARBA" id="ARBA00023136"/>
    </source>
</evidence>
<dbReference type="InterPro" id="IPR001611">
    <property type="entry name" value="Leu-rich_rpt"/>
</dbReference>
<dbReference type="PANTHER" id="PTHR48061:SF12">
    <property type="entry name" value="DISEASE RESISTANCE LIKE PROTEIN"/>
    <property type="match status" value="1"/>
</dbReference>
<dbReference type="GO" id="GO:0005886">
    <property type="term" value="C:plasma membrane"/>
    <property type="evidence" value="ECO:0007669"/>
    <property type="project" value="UniProtKB-SubCell"/>
</dbReference>